<evidence type="ECO:0000256" key="5">
    <source>
        <dbReference type="ARBA" id="ARBA00022840"/>
    </source>
</evidence>
<dbReference type="InterPro" id="IPR008995">
    <property type="entry name" value="Mo/tungstate-bd_C_term_dom"/>
</dbReference>
<dbReference type="GO" id="GO:0016887">
    <property type="term" value="F:ATP hydrolysis activity"/>
    <property type="evidence" value="ECO:0007669"/>
    <property type="project" value="InterPro"/>
</dbReference>
<evidence type="ECO:0000259" key="6">
    <source>
        <dbReference type="PROSITE" id="PS50893"/>
    </source>
</evidence>
<accession>A0A5C4L869</accession>
<dbReference type="PROSITE" id="PS00211">
    <property type="entry name" value="ABC_TRANSPORTER_1"/>
    <property type="match status" value="1"/>
</dbReference>
<evidence type="ECO:0000313" key="8">
    <source>
        <dbReference type="Proteomes" id="UP000305267"/>
    </source>
</evidence>
<dbReference type="Proteomes" id="UP000305267">
    <property type="component" value="Unassembled WGS sequence"/>
</dbReference>
<evidence type="ECO:0000256" key="2">
    <source>
        <dbReference type="ARBA" id="ARBA00005417"/>
    </source>
</evidence>
<dbReference type="SMART" id="SM00382">
    <property type="entry name" value="AAA"/>
    <property type="match status" value="1"/>
</dbReference>
<sequence length="345" mass="36826">MAGVRIDGLAKRYEAVTAVEGVSLDVRDGEFLVLLGPSGCGKTTTLRMVAGFVAPSAGRVEIGARDVTHEPPYRRNIGLVFQNYALFPHLSVEENVAFGLRRRGVPEAAIRTRVAAALARVKLDGFGARLPRALSGGQQQRVAIARAIVIEPDVLLLDEPLSNLDAQLRHDVRAELRLLQTELGITTIMVTHDQDEAMSVGDRLVVMARGRVQQVGTPADIYRRPRNRFVASFIGRANFFAGRAEAGGFVTASGLRLPAPDLPPGADTLMIRPEAVTLVAQGAEGLPATIETATYLGAGWEVDLRLSTGERLSVVTPAGDRAWQPGQALAARIDPALGVGLHGDV</sequence>
<dbReference type="PANTHER" id="PTHR42781">
    <property type="entry name" value="SPERMIDINE/PUTRESCINE IMPORT ATP-BINDING PROTEIN POTA"/>
    <property type="match status" value="1"/>
</dbReference>
<dbReference type="AlphaFoldDB" id="A0A5C4L869"/>
<dbReference type="OrthoDB" id="9802264at2"/>
<dbReference type="SUPFAM" id="SSF50331">
    <property type="entry name" value="MOP-like"/>
    <property type="match status" value="1"/>
</dbReference>
<dbReference type="Gene3D" id="2.40.50.100">
    <property type="match status" value="1"/>
</dbReference>
<dbReference type="InterPro" id="IPR050093">
    <property type="entry name" value="ABC_SmlMolc_Importer"/>
</dbReference>
<dbReference type="Gene3D" id="3.40.50.300">
    <property type="entry name" value="P-loop containing nucleotide triphosphate hydrolases"/>
    <property type="match status" value="1"/>
</dbReference>
<evidence type="ECO:0000256" key="1">
    <source>
        <dbReference type="ARBA" id="ARBA00004417"/>
    </source>
</evidence>
<reference evidence="7 8" key="1">
    <citation type="submission" date="2019-06" db="EMBL/GenBank/DDBJ databases">
        <title>Genome of Methylobacterium sp. 17Sr1-39.</title>
        <authorList>
            <person name="Seo T."/>
        </authorList>
    </citation>
    <scope>NUCLEOTIDE SEQUENCE [LARGE SCALE GENOMIC DNA]</scope>
    <source>
        <strain evidence="7 8">17Sr1-39</strain>
    </source>
</reference>
<keyword evidence="5 7" id="KW-0067">ATP-binding</keyword>
<keyword evidence="4" id="KW-0547">Nucleotide-binding</keyword>
<proteinExistence type="inferred from homology"/>
<dbReference type="GO" id="GO:0043190">
    <property type="term" value="C:ATP-binding cassette (ABC) transporter complex"/>
    <property type="evidence" value="ECO:0007669"/>
    <property type="project" value="InterPro"/>
</dbReference>
<dbReference type="GO" id="GO:0140359">
    <property type="term" value="F:ABC-type transporter activity"/>
    <property type="evidence" value="ECO:0007669"/>
    <property type="project" value="UniProtKB-ARBA"/>
</dbReference>
<dbReference type="PANTHER" id="PTHR42781:SF4">
    <property type="entry name" value="SPERMIDINE_PUTRESCINE IMPORT ATP-BINDING PROTEIN POTA"/>
    <property type="match status" value="1"/>
</dbReference>
<evidence type="ECO:0000313" key="7">
    <source>
        <dbReference type="EMBL" id="TNC06698.1"/>
    </source>
</evidence>
<organism evidence="7 8">
    <name type="scientific">Methylobacterium terricola</name>
    <dbReference type="NCBI Taxonomy" id="2583531"/>
    <lineage>
        <taxon>Bacteria</taxon>
        <taxon>Pseudomonadati</taxon>
        <taxon>Pseudomonadota</taxon>
        <taxon>Alphaproteobacteria</taxon>
        <taxon>Hyphomicrobiales</taxon>
        <taxon>Methylobacteriaceae</taxon>
        <taxon>Methylobacterium</taxon>
    </lineage>
</organism>
<protein>
    <submittedName>
        <fullName evidence="7">ABC transporter ATP-binding protein</fullName>
    </submittedName>
</protein>
<name>A0A5C4L869_9HYPH</name>
<dbReference type="GO" id="GO:0005524">
    <property type="term" value="F:ATP binding"/>
    <property type="evidence" value="ECO:0007669"/>
    <property type="project" value="UniProtKB-KW"/>
</dbReference>
<feature type="domain" description="ABC transporter" evidence="6">
    <location>
        <begin position="4"/>
        <end position="234"/>
    </location>
</feature>
<dbReference type="InterPro" id="IPR027417">
    <property type="entry name" value="P-loop_NTPase"/>
</dbReference>
<dbReference type="SUPFAM" id="SSF52540">
    <property type="entry name" value="P-loop containing nucleoside triphosphate hydrolases"/>
    <property type="match status" value="1"/>
</dbReference>
<dbReference type="InterPro" id="IPR017871">
    <property type="entry name" value="ABC_transporter-like_CS"/>
</dbReference>
<comment type="caution">
    <text evidence="7">The sequence shown here is derived from an EMBL/GenBank/DDBJ whole genome shotgun (WGS) entry which is preliminary data.</text>
</comment>
<dbReference type="InterPro" id="IPR003593">
    <property type="entry name" value="AAA+_ATPase"/>
</dbReference>
<dbReference type="Pfam" id="PF08402">
    <property type="entry name" value="TOBE_2"/>
    <property type="match status" value="1"/>
</dbReference>
<keyword evidence="3" id="KW-0813">Transport</keyword>
<dbReference type="RefSeq" id="WP_139040432.1">
    <property type="nucleotide sequence ID" value="NZ_VDDA01000045.1"/>
</dbReference>
<keyword evidence="8" id="KW-1185">Reference proteome</keyword>
<gene>
    <name evidence="7" type="ORF">FF100_33980</name>
</gene>
<dbReference type="InterPro" id="IPR013611">
    <property type="entry name" value="Transp-assoc_OB_typ2"/>
</dbReference>
<dbReference type="InterPro" id="IPR003439">
    <property type="entry name" value="ABC_transporter-like_ATP-bd"/>
</dbReference>
<evidence type="ECO:0000256" key="4">
    <source>
        <dbReference type="ARBA" id="ARBA00022741"/>
    </source>
</evidence>
<dbReference type="FunFam" id="3.40.50.300:FF:000042">
    <property type="entry name" value="Maltose/maltodextrin ABC transporter, ATP-binding protein"/>
    <property type="match status" value="1"/>
</dbReference>
<evidence type="ECO:0000256" key="3">
    <source>
        <dbReference type="ARBA" id="ARBA00022448"/>
    </source>
</evidence>
<comment type="subcellular location">
    <subcellularLocation>
        <location evidence="1">Cell inner membrane</location>
        <topology evidence="1">Peripheral membrane protein</topology>
    </subcellularLocation>
</comment>
<dbReference type="PROSITE" id="PS50893">
    <property type="entry name" value="ABC_TRANSPORTER_2"/>
    <property type="match status" value="1"/>
</dbReference>
<dbReference type="EMBL" id="VDDA01000045">
    <property type="protein sequence ID" value="TNC06698.1"/>
    <property type="molecule type" value="Genomic_DNA"/>
</dbReference>
<dbReference type="Pfam" id="PF00005">
    <property type="entry name" value="ABC_tran"/>
    <property type="match status" value="1"/>
</dbReference>
<comment type="similarity">
    <text evidence="2">Belongs to the ABC transporter superfamily.</text>
</comment>